<name>A0A501XDY3_9SPHN</name>
<keyword evidence="2" id="KW-0812">Transmembrane</keyword>
<feature type="transmembrane region" description="Helical" evidence="2">
    <location>
        <begin position="181"/>
        <end position="201"/>
    </location>
</feature>
<dbReference type="Proteomes" id="UP000319897">
    <property type="component" value="Unassembled WGS sequence"/>
</dbReference>
<accession>A0A501XDY3</accession>
<gene>
    <name evidence="3" type="ORF">FJQ54_16065</name>
</gene>
<proteinExistence type="predicted"/>
<dbReference type="Pfam" id="PF13687">
    <property type="entry name" value="DUF4153"/>
    <property type="match status" value="1"/>
</dbReference>
<feature type="transmembrane region" description="Helical" evidence="2">
    <location>
        <begin position="59"/>
        <end position="83"/>
    </location>
</feature>
<evidence type="ECO:0000256" key="1">
    <source>
        <dbReference type="SAM" id="MobiDB-lite"/>
    </source>
</evidence>
<dbReference type="AlphaFoldDB" id="A0A501XDY3"/>
<feature type="transmembrane region" description="Helical" evidence="2">
    <location>
        <begin position="340"/>
        <end position="358"/>
    </location>
</feature>
<comment type="caution">
    <text evidence="3">The sequence shown here is derived from an EMBL/GenBank/DDBJ whole genome shotgun (WGS) entry which is preliminary data.</text>
</comment>
<sequence>MTSKTSTHSFIAKAVGALLLVLLADWLVYGNIITPAFGIFALGWAAAIAILHKRFLNRWLIGMAAAFALLLIEDPSLLAWLLFGIMLAAGVMLPRMRRFDDAWSWLLRLLLVGVLALAGPFRDLHLLGRLQRRQPGRQWSDWVALLALPLGGGALFLWFFSEANPLIGRALGHLHLSWPNFDTVLRFLFWALVFTMVWAIIRPARFHLTMRSADAAIARALPGISVGSVTLSLLVFNALFALQNGLDLVFLWSGAPLPADVTLADYAHRGAYLLIATALLAGLFVLVALRPGTPMAQNPRLRALVSLWIAQNILLVASSMLRTIDYVQAYSLTVLRLSALLWMLLVAIGLLLICLRLLGSRSTGWLINANALAAGLLLCICSIVDLGEVAARWNVRHAREAGGSGPWLDLCYLNRLGPSALRPLTELALTTRDDAFGNRVRFVRQKVLEQTLDNQKQVSWSWRNQRRLARAGSATIPAARPVPAGAFRACDGAIIFPTPRETAPPIPTPTRNPPPNLPLTNEPAR</sequence>
<keyword evidence="2" id="KW-1133">Transmembrane helix</keyword>
<feature type="compositionally biased region" description="Pro residues" evidence="1">
    <location>
        <begin position="502"/>
        <end position="517"/>
    </location>
</feature>
<dbReference type="EMBL" id="VFSU01000034">
    <property type="protein sequence ID" value="TPE58573.1"/>
    <property type="molecule type" value="Genomic_DNA"/>
</dbReference>
<feature type="transmembrane region" description="Helical" evidence="2">
    <location>
        <begin position="103"/>
        <end position="121"/>
    </location>
</feature>
<feature type="transmembrane region" description="Helical" evidence="2">
    <location>
        <begin position="12"/>
        <end position="29"/>
    </location>
</feature>
<protein>
    <submittedName>
        <fullName evidence="3">DUF4173 domain-containing protein</fullName>
    </submittedName>
</protein>
<feature type="transmembrane region" description="Helical" evidence="2">
    <location>
        <begin position="142"/>
        <end position="161"/>
    </location>
</feature>
<dbReference type="OrthoDB" id="7280060at2"/>
<feature type="transmembrane region" description="Helical" evidence="2">
    <location>
        <begin position="35"/>
        <end position="52"/>
    </location>
</feature>
<organism evidence="3 4">
    <name type="scientific">Sandaracinobacter neustonicus</name>
    <dbReference type="NCBI Taxonomy" id="1715348"/>
    <lineage>
        <taxon>Bacteria</taxon>
        <taxon>Pseudomonadati</taxon>
        <taxon>Pseudomonadota</taxon>
        <taxon>Alphaproteobacteria</taxon>
        <taxon>Sphingomonadales</taxon>
        <taxon>Sphingosinicellaceae</taxon>
        <taxon>Sandaracinobacter</taxon>
    </lineage>
</organism>
<evidence type="ECO:0000313" key="4">
    <source>
        <dbReference type="Proteomes" id="UP000319897"/>
    </source>
</evidence>
<feature type="transmembrane region" description="Helical" evidence="2">
    <location>
        <begin position="270"/>
        <end position="289"/>
    </location>
</feature>
<feature type="transmembrane region" description="Helical" evidence="2">
    <location>
        <begin position="365"/>
        <end position="386"/>
    </location>
</feature>
<keyword evidence="4" id="KW-1185">Reference proteome</keyword>
<evidence type="ECO:0000256" key="2">
    <source>
        <dbReference type="SAM" id="Phobius"/>
    </source>
</evidence>
<evidence type="ECO:0000313" key="3">
    <source>
        <dbReference type="EMBL" id="TPE58573.1"/>
    </source>
</evidence>
<dbReference type="InterPro" id="IPR025291">
    <property type="entry name" value="DUF4153"/>
</dbReference>
<keyword evidence="2" id="KW-0472">Membrane</keyword>
<dbReference type="RefSeq" id="WP_140929425.1">
    <property type="nucleotide sequence ID" value="NZ_VFSU01000034.1"/>
</dbReference>
<reference evidence="3 4" key="1">
    <citation type="submission" date="2019-06" db="EMBL/GenBank/DDBJ databases">
        <authorList>
            <person name="Lee I."/>
            <person name="Jang G.I."/>
            <person name="Hwang C.Y."/>
        </authorList>
    </citation>
    <scope>NUCLEOTIDE SEQUENCE [LARGE SCALE GENOMIC DNA]</scope>
    <source>
        <strain evidence="3 4">PAMC 28131</strain>
    </source>
</reference>
<feature type="region of interest" description="Disordered" evidence="1">
    <location>
        <begin position="498"/>
        <end position="525"/>
    </location>
</feature>
<feature type="transmembrane region" description="Helical" evidence="2">
    <location>
        <begin position="301"/>
        <end position="320"/>
    </location>
</feature>
<feature type="transmembrane region" description="Helical" evidence="2">
    <location>
        <begin position="221"/>
        <end position="242"/>
    </location>
</feature>